<sequence length="455" mass="49652">MASSSQFAEPISQGYTLGLNTESSATNSNNRPLTFAEMDVDNIYPLAELHEHRKHPEFDDPEYWLNKYYASFMRNYLEKNGTNLATPIGKSDRQKGSYGSNYVQQHAKFFGIKANPYIKQAAQQEPESGSQHSKGSKDSNESKELIDPRLLGCDAVAQEAHSEQGASGPSTLSIPQSTIDGLLKDIQIIEPLLADESWVSILDPLTSTAPAAGMGLESSTGLTPYIGSVPYTEPASSVVPVSTPGPASHTNPVSNAEQLSYMDLEPYMEPAFGAQTVSPMKTIFNQQLDSYPQEGFSQEPVSFSPLIPSPQPVSYTQPAAFTEPASHAGPAFNPQPMFLPELTFEPQHIDAQNIDPALIAMSPPPAPGTYVQEREKFQSRYYNKMSAVEYGTSTRKYIGQQFGFSTSCEPTAENPSRGLPPASISFQQPAISPKGKGKTPCVQQNWFEDILGDFQ</sequence>
<feature type="compositionally biased region" description="Basic and acidic residues" evidence="1">
    <location>
        <begin position="135"/>
        <end position="145"/>
    </location>
</feature>
<feature type="region of interest" description="Disordered" evidence="1">
    <location>
        <begin position="408"/>
        <end position="439"/>
    </location>
</feature>
<protein>
    <submittedName>
        <fullName evidence="2">Uncharacterized protein</fullName>
    </submittedName>
</protein>
<proteinExistence type="predicted"/>
<evidence type="ECO:0000256" key="1">
    <source>
        <dbReference type="SAM" id="MobiDB-lite"/>
    </source>
</evidence>
<evidence type="ECO:0000313" key="2">
    <source>
        <dbReference type="EMBL" id="KAK6954700.1"/>
    </source>
</evidence>
<feature type="compositionally biased region" description="Polar residues" evidence="1">
    <location>
        <begin position="121"/>
        <end position="133"/>
    </location>
</feature>
<evidence type="ECO:0000313" key="3">
    <source>
        <dbReference type="Proteomes" id="UP001369815"/>
    </source>
</evidence>
<name>A0AAX6MPV6_9PEZI</name>
<accession>A0AAX6MPV6</accession>
<organism evidence="2 3">
    <name type="scientific">Daldinia eschscholtzii</name>
    <dbReference type="NCBI Taxonomy" id="292717"/>
    <lineage>
        <taxon>Eukaryota</taxon>
        <taxon>Fungi</taxon>
        <taxon>Dikarya</taxon>
        <taxon>Ascomycota</taxon>
        <taxon>Pezizomycotina</taxon>
        <taxon>Sordariomycetes</taxon>
        <taxon>Xylariomycetidae</taxon>
        <taxon>Xylariales</taxon>
        <taxon>Hypoxylaceae</taxon>
        <taxon>Daldinia</taxon>
    </lineage>
</organism>
<gene>
    <name evidence="2" type="ORF">Daesc_004668</name>
</gene>
<dbReference type="EMBL" id="JBANMG010000004">
    <property type="protein sequence ID" value="KAK6954700.1"/>
    <property type="molecule type" value="Genomic_DNA"/>
</dbReference>
<dbReference type="Proteomes" id="UP001369815">
    <property type="component" value="Unassembled WGS sequence"/>
</dbReference>
<dbReference type="AlphaFoldDB" id="A0AAX6MPV6"/>
<comment type="caution">
    <text evidence="2">The sequence shown here is derived from an EMBL/GenBank/DDBJ whole genome shotgun (WGS) entry which is preliminary data.</text>
</comment>
<reference evidence="2 3" key="1">
    <citation type="journal article" date="2024" name="Front Chem Biol">
        <title>Unveiling the potential of Daldinia eschscholtzii MFLUCC 19-0629 through bioactivity and bioinformatics studies for enhanced sustainable agriculture production.</title>
        <authorList>
            <person name="Brooks S."/>
            <person name="Weaver J.A."/>
            <person name="Klomchit A."/>
            <person name="Alharthi S.A."/>
            <person name="Onlamun T."/>
            <person name="Nurani R."/>
            <person name="Vong T.K."/>
            <person name="Alberti F."/>
            <person name="Greco C."/>
        </authorList>
    </citation>
    <scope>NUCLEOTIDE SEQUENCE [LARGE SCALE GENOMIC DNA]</scope>
    <source>
        <strain evidence="2">MFLUCC 19-0629</strain>
    </source>
</reference>
<keyword evidence="3" id="KW-1185">Reference proteome</keyword>
<feature type="region of interest" description="Disordered" evidence="1">
    <location>
        <begin position="120"/>
        <end position="145"/>
    </location>
</feature>